<dbReference type="HOGENOM" id="CLU_839162_0_0_11"/>
<sequence>MTIYSQHPSRGKIQVLATYRSPGGVVSATVTSLDDTTLATPIVDALNRISACATVPVGVHDNRDGRFEHYPSDHLAALTEPGVRRDLLTGAHSLWYEYVKALLHDSLLYLDECTDHVPDPVRLAINAELEAEARGLREAVAEFTEGIEPFAAPNRRVWDFEAPFVSFGDVDGLGGEARRRLDDAERDLHVDQVRNSAADLRLLLDAYTRCDNDEARLLVEEFSITDDPFDEGPDRLFLAVEAPLPGGAHGRADWGVEVCRWVADDPEDEDSGATGEPVLRCGRTTPPSAAELAELLDGSGGSTRRLAEWAGTPVGEALPGTAFVVTKRYEV</sequence>
<accession>K0K4A5</accession>
<organism evidence="1 2">
    <name type="scientific">Saccharothrix espanaensis (strain ATCC 51144 / DSM 44229 / JCM 9112 / NBRC 15066 / NRRL 15764)</name>
    <dbReference type="NCBI Taxonomy" id="1179773"/>
    <lineage>
        <taxon>Bacteria</taxon>
        <taxon>Bacillati</taxon>
        <taxon>Actinomycetota</taxon>
        <taxon>Actinomycetes</taxon>
        <taxon>Pseudonocardiales</taxon>
        <taxon>Pseudonocardiaceae</taxon>
        <taxon>Saccharothrix</taxon>
    </lineage>
</organism>
<keyword evidence="2" id="KW-1185">Reference proteome</keyword>
<name>K0K4A5_SACES</name>
<dbReference type="AlphaFoldDB" id="K0K4A5"/>
<dbReference type="RefSeq" id="WP_015101791.1">
    <property type="nucleotide sequence ID" value="NC_019673.1"/>
</dbReference>
<dbReference type="KEGG" id="sesp:BN6_43970"/>
<evidence type="ECO:0000313" key="1">
    <source>
        <dbReference type="EMBL" id="CCH31679.1"/>
    </source>
</evidence>
<dbReference type="eggNOG" id="ENOG5033RMG">
    <property type="taxonomic scope" value="Bacteria"/>
</dbReference>
<dbReference type="PATRIC" id="fig|1179773.3.peg.4404"/>
<proteinExistence type="predicted"/>
<dbReference type="OrthoDB" id="3612780at2"/>
<dbReference type="Proteomes" id="UP000006281">
    <property type="component" value="Chromosome"/>
</dbReference>
<reference evidence="1 2" key="1">
    <citation type="journal article" date="2012" name="BMC Genomics">
        <title>Complete genome sequence of Saccharothrix espanaensis DSM 44229T and comparison to the other completely sequenced Pseudonocardiaceae.</title>
        <authorList>
            <person name="Strobel T."/>
            <person name="Al-Dilaimi A."/>
            <person name="Blom J."/>
            <person name="Gessner A."/>
            <person name="Kalinowski J."/>
            <person name="Luzhetska M."/>
            <person name="Puhler A."/>
            <person name="Szczepanowski R."/>
            <person name="Bechthold A."/>
            <person name="Ruckert C."/>
        </authorList>
    </citation>
    <scope>NUCLEOTIDE SEQUENCE [LARGE SCALE GENOMIC DNA]</scope>
    <source>
        <strain evidence="2">ATCC 51144 / DSM 44229 / JCM 9112 / NBRC 15066 / NRRL 15764</strain>
    </source>
</reference>
<dbReference type="EMBL" id="HE804045">
    <property type="protein sequence ID" value="CCH31679.1"/>
    <property type="molecule type" value="Genomic_DNA"/>
</dbReference>
<evidence type="ECO:0000313" key="2">
    <source>
        <dbReference type="Proteomes" id="UP000006281"/>
    </source>
</evidence>
<dbReference type="BioCyc" id="SESP1179773:BN6_RS21290-MONOMER"/>
<gene>
    <name evidence="1" type="ordered locus">BN6_43970</name>
</gene>
<protein>
    <submittedName>
        <fullName evidence="1">Uncharacterized protein</fullName>
    </submittedName>
</protein>